<dbReference type="STRING" id="550540.Fbal_1006"/>
<name>E1SU68_FERBD</name>
<keyword evidence="1" id="KW-0472">Membrane</keyword>
<evidence type="ECO:0008006" key="4">
    <source>
        <dbReference type="Google" id="ProtNLM"/>
    </source>
</evidence>
<evidence type="ECO:0000313" key="3">
    <source>
        <dbReference type="Proteomes" id="UP000006683"/>
    </source>
</evidence>
<keyword evidence="1" id="KW-0812">Transmembrane</keyword>
<reference evidence="2 3" key="1">
    <citation type="journal article" date="2010" name="Stand. Genomic Sci.">
        <title>Complete genome sequence of Ferrimonas balearica type strain (PAT).</title>
        <authorList>
            <person name="Nolan M."/>
            <person name="Sikorski J."/>
            <person name="Davenport K."/>
            <person name="Lucas S."/>
            <person name="Glavina Del Rio T."/>
            <person name="Tice H."/>
            <person name="Cheng J."/>
            <person name="Goodwin L."/>
            <person name="Pitluck S."/>
            <person name="Liolios K."/>
            <person name="Ivanova N."/>
            <person name="Mavromatis K."/>
            <person name="Ovchinnikova G."/>
            <person name="Pati A."/>
            <person name="Chen A."/>
            <person name="Palaniappan K."/>
            <person name="Land M."/>
            <person name="Hauser L."/>
            <person name="Chang Y."/>
            <person name="Jeffries C."/>
            <person name="Tapia R."/>
            <person name="Brettin T."/>
            <person name="Detter J."/>
            <person name="Han C."/>
            <person name="Yasawong M."/>
            <person name="Rohde M."/>
            <person name="Tindall B."/>
            <person name="Goker M."/>
            <person name="Woyke T."/>
            <person name="Bristow J."/>
            <person name="Eisen J."/>
            <person name="Markowitz V."/>
            <person name="Hugenholtz P."/>
            <person name="Kyrpides N."/>
            <person name="Klenk H."/>
            <person name="Lapidus A."/>
        </authorList>
    </citation>
    <scope>NUCLEOTIDE SEQUENCE [LARGE SCALE GENOMIC DNA]</scope>
    <source>
        <strain evidence="3">DSM 9799 / CCM 4581 / KCTC 23876 / PAT</strain>
    </source>
</reference>
<dbReference type="Proteomes" id="UP000006683">
    <property type="component" value="Chromosome"/>
</dbReference>
<dbReference type="RefSeq" id="WP_013344521.1">
    <property type="nucleotide sequence ID" value="NC_014541.1"/>
</dbReference>
<gene>
    <name evidence="2" type="ordered locus">Fbal_1006</name>
</gene>
<dbReference type="GeneID" id="67181251"/>
<evidence type="ECO:0000256" key="1">
    <source>
        <dbReference type="SAM" id="Phobius"/>
    </source>
</evidence>
<dbReference type="OrthoDB" id="6400348at2"/>
<proteinExistence type="predicted"/>
<feature type="transmembrane region" description="Helical" evidence="1">
    <location>
        <begin position="56"/>
        <end position="74"/>
    </location>
</feature>
<evidence type="ECO:0000313" key="2">
    <source>
        <dbReference type="EMBL" id="ADN75215.1"/>
    </source>
</evidence>
<dbReference type="EMBL" id="CP002209">
    <property type="protein sequence ID" value="ADN75215.1"/>
    <property type="molecule type" value="Genomic_DNA"/>
</dbReference>
<dbReference type="AlphaFoldDB" id="E1SU68"/>
<protein>
    <recommendedName>
        <fullName evidence="4">Core component of ECF transporter</fullName>
    </recommendedName>
</protein>
<dbReference type="KEGG" id="fbl:Fbal_1006"/>
<feature type="transmembrane region" description="Helical" evidence="1">
    <location>
        <begin position="110"/>
        <end position="133"/>
    </location>
</feature>
<dbReference type="HOGENOM" id="CLU_1486792_0_0_6"/>
<feature type="transmembrane region" description="Helical" evidence="1">
    <location>
        <begin position="80"/>
        <end position="98"/>
    </location>
</feature>
<feature type="transmembrane region" description="Helical" evidence="1">
    <location>
        <begin position="145"/>
        <end position="163"/>
    </location>
</feature>
<sequence>MNARSLNDALLLGTLALLFVAVKSVFRFKLGLTGHSMFFLMTTLLLARGLVPVKGSVFYCGLIAGLLAMVLGVGKGGPLVLLKFMMPAVAVELALWLLPFAPWYRLQAMVVAFIGVAAWTAKGVLELALAGATYEVMLVQAGWKLFGGCVFATLACLLVPTLLRHLAHHQLIPANRQPAKLQPAQEAC</sequence>
<keyword evidence="3" id="KW-1185">Reference proteome</keyword>
<dbReference type="eggNOG" id="ENOG503355Y">
    <property type="taxonomic scope" value="Bacteria"/>
</dbReference>
<organism evidence="2 3">
    <name type="scientific">Ferrimonas balearica (strain DSM 9799 / CCM 4581 / KCTC 23876 / PAT)</name>
    <dbReference type="NCBI Taxonomy" id="550540"/>
    <lineage>
        <taxon>Bacteria</taxon>
        <taxon>Pseudomonadati</taxon>
        <taxon>Pseudomonadota</taxon>
        <taxon>Gammaproteobacteria</taxon>
        <taxon>Alteromonadales</taxon>
        <taxon>Ferrimonadaceae</taxon>
        <taxon>Ferrimonas</taxon>
    </lineage>
</organism>
<feature type="transmembrane region" description="Helical" evidence="1">
    <location>
        <begin position="34"/>
        <end position="51"/>
    </location>
</feature>
<keyword evidence="1" id="KW-1133">Transmembrane helix</keyword>
<accession>E1SU68</accession>